<comment type="caution">
    <text evidence="6">The sequence shown here is derived from an EMBL/GenBank/DDBJ whole genome shotgun (WGS) entry which is preliminary data.</text>
</comment>
<feature type="active site" description="Proton acceptor" evidence="4">
    <location>
        <position position="480"/>
    </location>
</feature>
<dbReference type="Gene3D" id="3.20.20.80">
    <property type="entry name" value="Glycosidases"/>
    <property type="match status" value="1"/>
</dbReference>
<dbReference type="Pfam" id="PF01373">
    <property type="entry name" value="Glyco_hydro_14"/>
    <property type="match status" value="1"/>
</dbReference>
<evidence type="ECO:0000313" key="7">
    <source>
        <dbReference type="Proteomes" id="UP000634136"/>
    </source>
</evidence>
<evidence type="ECO:0000256" key="1">
    <source>
        <dbReference type="ARBA" id="ARBA00005652"/>
    </source>
</evidence>
<dbReference type="PANTHER" id="PTHR31352:SF3">
    <property type="entry name" value="INACTIVE BETA-AMYLASE 9"/>
    <property type="match status" value="1"/>
</dbReference>
<keyword evidence="3 5" id="KW-0624">Polysaccharide degradation</keyword>
<dbReference type="Proteomes" id="UP000634136">
    <property type="component" value="Unassembled WGS sequence"/>
</dbReference>
<keyword evidence="7" id="KW-1185">Reference proteome</keyword>
<comment type="similarity">
    <text evidence="1 5">Belongs to the glycosyl hydrolase 14 family.</text>
</comment>
<evidence type="ECO:0000313" key="6">
    <source>
        <dbReference type="EMBL" id="KAF7813690.1"/>
    </source>
</evidence>
<dbReference type="EC" id="3.2.1.2" evidence="5"/>
<dbReference type="GO" id="GO:0016161">
    <property type="term" value="F:beta-amylase activity"/>
    <property type="evidence" value="ECO:0007669"/>
    <property type="project" value="UniProtKB-EC"/>
</dbReference>
<keyword evidence="2 5" id="KW-0119">Carbohydrate metabolism</keyword>
<dbReference type="EMBL" id="JAAIUW010000010">
    <property type="protein sequence ID" value="KAF7813690.1"/>
    <property type="molecule type" value="Genomic_DNA"/>
</dbReference>
<dbReference type="OrthoDB" id="1660156at2759"/>
<proteinExistence type="inferred from homology"/>
<dbReference type="PRINTS" id="PR00750">
    <property type="entry name" value="BETAAMYLASE"/>
</dbReference>
<evidence type="ECO:0000256" key="2">
    <source>
        <dbReference type="ARBA" id="ARBA00023277"/>
    </source>
</evidence>
<evidence type="ECO:0000256" key="3">
    <source>
        <dbReference type="ARBA" id="ARBA00023326"/>
    </source>
</evidence>
<feature type="active site" description="Proton donor" evidence="4">
    <location>
        <position position="279"/>
    </location>
</feature>
<protein>
    <recommendedName>
        <fullName evidence="5">Beta-amylase</fullName>
        <ecNumber evidence="5">3.2.1.2</ecNumber>
    </recommendedName>
</protein>
<keyword evidence="5" id="KW-0378">Hydrolase</keyword>
<sequence length="554" mass="61684">MEVSAMIGSSHPKLGRLDLARTDVDFCNLKYNCRISTCFGGKPRWKKAGLRFTLKAFQSEAVADESKSASGRRSKSEHVSNIALSLSGHSIDNNVKPPLKVCLVMKRDNVKLYVGLPLDAVSFDCKTIKHARAIAAGLRALKLLGVEGVELPVWWGIVENDTMGIYDWTGYLAMAYMVQQIGLKLHVTLCFHGSQKPYIPLPKWVSQIGESEPSVFFADRSGQHYKECLSLAVDDLPVLDGKTPLQVYHSFCESFKSSFSQFMGSTITGISMGLGPNGELRYPSHQQPSTNNGTHGVGEFQCYDKNMLRFLKQHAEASGNPLWGLGGPHDAPTYNQLPDSNSFFRNGGSWESPYGDFFLTWYANQLLNHGDRLLSLATSIFNDTEVTTYGKVPLLHSWYTMQSHPCELAAGFYNTVKRDGYEEVAKIFAKNSCTMIMTFPGMDQLSDALVHPEETLSSHELLLAQIMEACRNNGVKVSGENSSDSGAFWGFEEIKKNIMSGDNVLELFMYHRMGASFFSPEHFPSFVQFVRSFDQQELHSDDLLEEEAGSLVET</sequence>
<accession>A0A834T315</accession>
<dbReference type="InterPro" id="IPR017853">
    <property type="entry name" value="GH"/>
</dbReference>
<dbReference type="AlphaFoldDB" id="A0A834T315"/>
<comment type="catalytic activity">
    <reaction evidence="5">
        <text>Hydrolysis of (1-&gt;4)-alpha-D-glucosidic linkages in polysaccharides so as to remove successive maltose units from the non-reducing ends of the chains.</text>
        <dbReference type="EC" id="3.2.1.2"/>
    </reaction>
</comment>
<organism evidence="6 7">
    <name type="scientific">Senna tora</name>
    <dbReference type="NCBI Taxonomy" id="362788"/>
    <lineage>
        <taxon>Eukaryota</taxon>
        <taxon>Viridiplantae</taxon>
        <taxon>Streptophyta</taxon>
        <taxon>Embryophyta</taxon>
        <taxon>Tracheophyta</taxon>
        <taxon>Spermatophyta</taxon>
        <taxon>Magnoliopsida</taxon>
        <taxon>eudicotyledons</taxon>
        <taxon>Gunneridae</taxon>
        <taxon>Pentapetalae</taxon>
        <taxon>rosids</taxon>
        <taxon>fabids</taxon>
        <taxon>Fabales</taxon>
        <taxon>Fabaceae</taxon>
        <taxon>Caesalpinioideae</taxon>
        <taxon>Cassia clade</taxon>
        <taxon>Senna</taxon>
    </lineage>
</organism>
<keyword evidence="5" id="KW-0326">Glycosidase</keyword>
<dbReference type="GO" id="GO:0000272">
    <property type="term" value="P:polysaccharide catabolic process"/>
    <property type="evidence" value="ECO:0007669"/>
    <property type="project" value="UniProtKB-KW"/>
</dbReference>
<dbReference type="PANTHER" id="PTHR31352">
    <property type="entry name" value="BETA-AMYLASE 1, CHLOROPLASTIC"/>
    <property type="match status" value="1"/>
</dbReference>
<name>A0A834T315_9FABA</name>
<evidence type="ECO:0000256" key="5">
    <source>
        <dbReference type="RuleBase" id="RU000509"/>
    </source>
</evidence>
<evidence type="ECO:0000256" key="4">
    <source>
        <dbReference type="PIRSR" id="PIRSR601554-1"/>
    </source>
</evidence>
<gene>
    <name evidence="6" type="ORF">G2W53_034666</name>
</gene>
<dbReference type="InterPro" id="IPR001554">
    <property type="entry name" value="Glyco_hydro_14"/>
</dbReference>
<dbReference type="SUPFAM" id="SSF51445">
    <property type="entry name" value="(Trans)glycosidases"/>
    <property type="match status" value="1"/>
</dbReference>
<reference evidence="6" key="1">
    <citation type="submission" date="2020-09" db="EMBL/GenBank/DDBJ databases">
        <title>Genome-Enabled Discovery of Anthraquinone Biosynthesis in Senna tora.</title>
        <authorList>
            <person name="Kang S.-H."/>
            <person name="Pandey R.P."/>
            <person name="Lee C.-M."/>
            <person name="Sim J.-S."/>
            <person name="Jeong J.-T."/>
            <person name="Choi B.-S."/>
            <person name="Jung M."/>
            <person name="Ginzburg D."/>
            <person name="Zhao K."/>
            <person name="Won S.Y."/>
            <person name="Oh T.-J."/>
            <person name="Yu Y."/>
            <person name="Kim N.-H."/>
            <person name="Lee O.R."/>
            <person name="Lee T.-H."/>
            <person name="Bashyal P."/>
            <person name="Kim T.-S."/>
            <person name="Lee W.-H."/>
            <person name="Kawkins C."/>
            <person name="Kim C.-K."/>
            <person name="Kim J.S."/>
            <person name="Ahn B.O."/>
            <person name="Rhee S.Y."/>
            <person name="Sohng J.K."/>
        </authorList>
    </citation>
    <scope>NUCLEOTIDE SEQUENCE</scope>
    <source>
        <tissue evidence="6">Leaf</tissue>
    </source>
</reference>